<keyword evidence="4" id="KW-1185">Reference proteome</keyword>
<gene>
    <name evidence="3" type="ORF">BSZ36_10730</name>
</gene>
<dbReference type="GO" id="GO:0016757">
    <property type="term" value="F:glycosyltransferase activity"/>
    <property type="evidence" value="ECO:0007669"/>
    <property type="project" value="InterPro"/>
</dbReference>
<comment type="caution">
    <text evidence="3">The sequence shown here is derived from an EMBL/GenBank/DDBJ whole genome shotgun (WGS) entry which is preliminary data.</text>
</comment>
<dbReference type="InterPro" id="IPR001296">
    <property type="entry name" value="Glyco_trans_1"/>
</dbReference>
<evidence type="ECO:0000313" key="4">
    <source>
        <dbReference type="Proteomes" id="UP000216446"/>
    </source>
</evidence>
<dbReference type="RefSeq" id="WP_094548746.1">
    <property type="nucleotide sequence ID" value="NZ_MQWB01000001.1"/>
</dbReference>
<feature type="domain" description="Glycosyl transferase family 1" evidence="1">
    <location>
        <begin position="197"/>
        <end position="358"/>
    </location>
</feature>
<evidence type="ECO:0000259" key="2">
    <source>
        <dbReference type="Pfam" id="PF13439"/>
    </source>
</evidence>
<sequence length="395" mass="42909">MTILYLNPALTNFGPGPAVHGNALVEQLRGIGEDVVTYPSVLRSSSAVSGGVPAVLRKVKRSVEQSVGPVLRVPYSIQRGLRSASAMQSVGADVVLARHTAYDLSPALLARRLGKPLVLEVNAPIYIEQRLLGIRERPLLYAMERASWRAADCIYAVSNAVRDAIIDVGISPGKIAVIYNGATPDPIAPMRGAKDAGEEIEIVFVGSLYKWQHLGDMIRALAESRARGTRVRLTVVGTGDYLESARLTAEEYGVADFVTFLGRVPHDEVREQLRAADIAVAPYPKLEHFYFLPLKLFEYMAMALPVIASDQGQVQSVLSDGETGLLYAPGDVGALSKAIDTLAVDPDLRARLGGAARARLESRYTWRHTAEHVRDLCVEARALHDGRPVRLIQSS</sequence>
<dbReference type="Proteomes" id="UP000216446">
    <property type="component" value="Unassembled WGS sequence"/>
</dbReference>
<dbReference type="EMBL" id="MQWB01000001">
    <property type="protein sequence ID" value="OZC03414.1"/>
    <property type="molecule type" value="Genomic_DNA"/>
</dbReference>
<dbReference type="Gene3D" id="3.40.50.2000">
    <property type="entry name" value="Glycogen Phosphorylase B"/>
    <property type="match status" value="2"/>
</dbReference>
<dbReference type="PANTHER" id="PTHR45947:SF3">
    <property type="entry name" value="SULFOQUINOVOSYL TRANSFERASE SQD2"/>
    <property type="match status" value="1"/>
</dbReference>
<dbReference type="AlphaFoldDB" id="A0A259U0R3"/>
<name>A0A259U0R3_9BACT</name>
<proteinExistence type="predicted"/>
<dbReference type="PANTHER" id="PTHR45947">
    <property type="entry name" value="SULFOQUINOVOSYL TRANSFERASE SQD2"/>
    <property type="match status" value="1"/>
</dbReference>
<dbReference type="InterPro" id="IPR028098">
    <property type="entry name" value="Glyco_trans_4-like_N"/>
</dbReference>
<dbReference type="Pfam" id="PF00534">
    <property type="entry name" value="Glycos_transf_1"/>
    <property type="match status" value="1"/>
</dbReference>
<dbReference type="Pfam" id="PF13439">
    <property type="entry name" value="Glyco_transf_4"/>
    <property type="match status" value="1"/>
</dbReference>
<dbReference type="InParanoid" id="A0A259U0R3"/>
<dbReference type="InterPro" id="IPR050194">
    <property type="entry name" value="Glycosyltransferase_grp1"/>
</dbReference>
<dbReference type="OrthoDB" id="832722at2"/>
<reference evidence="3 4" key="1">
    <citation type="submission" date="2016-11" db="EMBL/GenBank/DDBJ databases">
        <title>Study of marine rhodopsin-containing bacteria.</title>
        <authorList>
            <person name="Yoshizawa S."/>
            <person name="Kumagai Y."/>
            <person name="Kogure K."/>
        </authorList>
    </citation>
    <scope>NUCLEOTIDE SEQUENCE [LARGE SCALE GENOMIC DNA]</scope>
    <source>
        <strain evidence="3 4">SG-29</strain>
    </source>
</reference>
<protein>
    <recommendedName>
        <fullName evidence="5">Glycosyltransferase subfamily 4-like N-terminal domain-containing protein</fullName>
    </recommendedName>
</protein>
<dbReference type="CDD" id="cd03794">
    <property type="entry name" value="GT4_WbuB-like"/>
    <property type="match status" value="1"/>
</dbReference>
<evidence type="ECO:0008006" key="5">
    <source>
        <dbReference type="Google" id="ProtNLM"/>
    </source>
</evidence>
<accession>A0A259U0R3</accession>
<organism evidence="3 4">
    <name type="scientific">Rubricoccus marinus</name>
    <dbReference type="NCBI Taxonomy" id="716817"/>
    <lineage>
        <taxon>Bacteria</taxon>
        <taxon>Pseudomonadati</taxon>
        <taxon>Rhodothermota</taxon>
        <taxon>Rhodothermia</taxon>
        <taxon>Rhodothermales</taxon>
        <taxon>Rubricoccaceae</taxon>
        <taxon>Rubricoccus</taxon>
    </lineage>
</organism>
<evidence type="ECO:0000313" key="3">
    <source>
        <dbReference type="EMBL" id="OZC03414.1"/>
    </source>
</evidence>
<evidence type="ECO:0000259" key="1">
    <source>
        <dbReference type="Pfam" id="PF00534"/>
    </source>
</evidence>
<feature type="domain" description="Glycosyltransferase subfamily 4-like N-terminal" evidence="2">
    <location>
        <begin position="57"/>
        <end position="182"/>
    </location>
</feature>
<dbReference type="SUPFAM" id="SSF53756">
    <property type="entry name" value="UDP-Glycosyltransferase/glycogen phosphorylase"/>
    <property type="match status" value="1"/>
</dbReference>